<dbReference type="SUPFAM" id="SSF56672">
    <property type="entry name" value="DNA/RNA polymerases"/>
    <property type="match status" value="1"/>
</dbReference>
<dbReference type="Proteomes" id="UP000250796">
    <property type="component" value="Chromosome MESINF"/>
</dbReference>
<organism evidence="1 2">
    <name type="scientific">Mesotoga infera</name>
    <dbReference type="NCBI Taxonomy" id="1236046"/>
    <lineage>
        <taxon>Bacteria</taxon>
        <taxon>Thermotogati</taxon>
        <taxon>Thermotogota</taxon>
        <taxon>Thermotogae</taxon>
        <taxon>Kosmotogales</taxon>
        <taxon>Kosmotogaceae</taxon>
        <taxon>Mesotoga</taxon>
    </lineage>
</organism>
<keyword evidence="2" id="KW-1185">Reference proteome</keyword>
<dbReference type="PANTHER" id="PTHR34047:SF8">
    <property type="entry name" value="PROTEIN YKFC"/>
    <property type="match status" value="1"/>
</dbReference>
<dbReference type="AlphaFoldDB" id="A0A7Z7LF39"/>
<dbReference type="PANTHER" id="PTHR34047">
    <property type="entry name" value="NUCLEAR INTRON MATURASE 1, MITOCHONDRIAL-RELATED"/>
    <property type="match status" value="1"/>
</dbReference>
<gene>
    <name evidence="1" type="ORF">MESINF_1373</name>
</gene>
<protein>
    <recommendedName>
        <fullName evidence="3">Retron-type reverse transcriptase</fullName>
    </recommendedName>
</protein>
<evidence type="ECO:0008006" key="3">
    <source>
        <dbReference type="Google" id="ProtNLM"/>
    </source>
</evidence>
<accession>A0A7Z7LF39</accession>
<proteinExistence type="predicted"/>
<evidence type="ECO:0000313" key="2">
    <source>
        <dbReference type="Proteomes" id="UP000250796"/>
    </source>
</evidence>
<name>A0A7Z7LF39_9BACT</name>
<dbReference type="EMBL" id="LS974202">
    <property type="protein sequence ID" value="SSC12817.1"/>
    <property type="molecule type" value="Genomic_DNA"/>
</dbReference>
<sequence>MSQQYLRLELLEGSMQEKEMKYYSLIDKVYSKKNLLKAYHRVNSNRGAPGIDGVTVKSFGEKLLEEIERLSEEIKSGEYMPMPLRRVEIPKADGKTRQLGSTYCERQGGTNNTLKEILEPIFEERFHPPVTVTEREEMPGRRWRRRKLLHPNTVCAM</sequence>
<dbReference type="InterPro" id="IPR051083">
    <property type="entry name" value="GrpII_Intron_Splice-Mob/Def"/>
</dbReference>
<dbReference type="KEGG" id="minf:MESINF_1373"/>
<evidence type="ECO:0000313" key="1">
    <source>
        <dbReference type="EMBL" id="SSC12817.1"/>
    </source>
</evidence>
<dbReference type="InterPro" id="IPR043502">
    <property type="entry name" value="DNA/RNA_pol_sf"/>
</dbReference>
<reference evidence="1 2" key="1">
    <citation type="submission" date="2017-01" db="EMBL/GenBank/DDBJ databases">
        <authorList>
            <person name="Erauso G."/>
        </authorList>
    </citation>
    <scope>NUCLEOTIDE SEQUENCE [LARGE SCALE GENOMIC DNA]</scope>
    <source>
        <strain evidence="1">MESINF1</strain>
    </source>
</reference>